<evidence type="ECO:0000313" key="12">
    <source>
        <dbReference type="Proteomes" id="UP000634136"/>
    </source>
</evidence>
<keyword evidence="3" id="KW-0808">Transferase</keyword>
<dbReference type="PROSITE" id="PS50011">
    <property type="entry name" value="PROTEIN_KINASE_DOM"/>
    <property type="match status" value="1"/>
</dbReference>
<dbReference type="InterPro" id="IPR001245">
    <property type="entry name" value="Ser-Thr/Tyr_kinase_cat_dom"/>
</dbReference>
<accession>A0A835CGP4</accession>
<keyword evidence="11" id="KW-0675">Receptor</keyword>
<feature type="region of interest" description="Disordered" evidence="9">
    <location>
        <begin position="280"/>
        <end position="305"/>
    </location>
</feature>
<feature type="compositionally biased region" description="Basic and acidic residues" evidence="9">
    <location>
        <begin position="284"/>
        <end position="302"/>
    </location>
</feature>
<proteinExistence type="predicted"/>
<keyword evidence="6" id="KW-0067">ATP-binding</keyword>
<comment type="catalytic activity">
    <reaction evidence="7">
        <text>L-threonyl-[protein] + ATP = O-phospho-L-threonyl-[protein] + ADP + H(+)</text>
        <dbReference type="Rhea" id="RHEA:46608"/>
        <dbReference type="Rhea" id="RHEA-COMP:11060"/>
        <dbReference type="Rhea" id="RHEA-COMP:11605"/>
        <dbReference type="ChEBI" id="CHEBI:15378"/>
        <dbReference type="ChEBI" id="CHEBI:30013"/>
        <dbReference type="ChEBI" id="CHEBI:30616"/>
        <dbReference type="ChEBI" id="CHEBI:61977"/>
        <dbReference type="ChEBI" id="CHEBI:456216"/>
        <dbReference type="EC" id="2.7.11.1"/>
    </reaction>
</comment>
<dbReference type="InterPro" id="IPR052451">
    <property type="entry name" value="Ser/Thr_kinase-like"/>
</dbReference>
<feature type="domain" description="Protein kinase" evidence="10">
    <location>
        <begin position="37"/>
        <end position="313"/>
    </location>
</feature>
<evidence type="ECO:0000256" key="4">
    <source>
        <dbReference type="ARBA" id="ARBA00022741"/>
    </source>
</evidence>
<dbReference type="PANTHER" id="PTHR48008">
    <property type="entry name" value="LEUCINE-RICH REPEAT RECEPTOR-LIKE PROTEIN KINASE IMK3-RELATED"/>
    <property type="match status" value="1"/>
</dbReference>
<evidence type="ECO:0000256" key="8">
    <source>
        <dbReference type="ARBA" id="ARBA00048679"/>
    </source>
</evidence>
<organism evidence="11 12">
    <name type="scientific">Senna tora</name>
    <dbReference type="NCBI Taxonomy" id="362788"/>
    <lineage>
        <taxon>Eukaryota</taxon>
        <taxon>Viridiplantae</taxon>
        <taxon>Streptophyta</taxon>
        <taxon>Embryophyta</taxon>
        <taxon>Tracheophyta</taxon>
        <taxon>Spermatophyta</taxon>
        <taxon>Magnoliopsida</taxon>
        <taxon>eudicotyledons</taxon>
        <taxon>Gunneridae</taxon>
        <taxon>Pentapetalae</taxon>
        <taxon>rosids</taxon>
        <taxon>fabids</taxon>
        <taxon>Fabales</taxon>
        <taxon>Fabaceae</taxon>
        <taxon>Caesalpinioideae</taxon>
        <taxon>Cassia clade</taxon>
        <taxon>Senna</taxon>
    </lineage>
</organism>
<evidence type="ECO:0000259" key="10">
    <source>
        <dbReference type="PROSITE" id="PS50011"/>
    </source>
</evidence>
<dbReference type="EC" id="2.7.11.1" evidence="1"/>
<dbReference type="SMART" id="SM00220">
    <property type="entry name" value="S_TKc"/>
    <property type="match status" value="1"/>
</dbReference>
<dbReference type="GO" id="GO:0005524">
    <property type="term" value="F:ATP binding"/>
    <property type="evidence" value="ECO:0007669"/>
    <property type="project" value="UniProtKB-KW"/>
</dbReference>
<keyword evidence="2" id="KW-0723">Serine/threonine-protein kinase</keyword>
<gene>
    <name evidence="11" type="ORF">G2W53_003767</name>
</gene>
<evidence type="ECO:0000313" key="11">
    <source>
        <dbReference type="EMBL" id="KAF7841469.1"/>
    </source>
</evidence>
<dbReference type="InterPro" id="IPR008271">
    <property type="entry name" value="Ser/Thr_kinase_AS"/>
</dbReference>
<comment type="caution">
    <text evidence="11">The sequence shown here is derived from an EMBL/GenBank/DDBJ whole genome shotgun (WGS) entry which is preliminary data.</text>
</comment>
<dbReference type="AlphaFoldDB" id="A0A835CGP4"/>
<dbReference type="GO" id="GO:0004674">
    <property type="term" value="F:protein serine/threonine kinase activity"/>
    <property type="evidence" value="ECO:0007669"/>
    <property type="project" value="UniProtKB-KW"/>
</dbReference>
<dbReference type="PANTHER" id="PTHR48008:SF14">
    <property type="entry name" value="PROTEIN KINASE DOMAIN-CONTAINING PROTEIN"/>
    <property type="match status" value="1"/>
</dbReference>
<evidence type="ECO:0000256" key="9">
    <source>
        <dbReference type="SAM" id="MobiDB-lite"/>
    </source>
</evidence>
<evidence type="ECO:0000256" key="7">
    <source>
        <dbReference type="ARBA" id="ARBA00047899"/>
    </source>
</evidence>
<name>A0A835CGP4_9FABA</name>
<dbReference type="InterPro" id="IPR000719">
    <property type="entry name" value="Prot_kinase_dom"/>
</dbReference>
<dbReference type="OrthoDB" id="1929327at2759"/>
<dbReference type="Proteomes" id="UP000634136">
    <property type="component" value="Unassembled WGS sequence"/>
</dbReference>
<dbReference type="SUPFAM" id="SSF56112">
    <property type="entry name" value="Protein kinase-like (PK-like)"/>
    <property type="match status" value="1"/>
</dbReference>
<reference evidence="11" key="1">
    <citation type="submission" date="2020-09" db="EMBL/GenBank/DDBJ databases">
        <title>Genome-Enabled Discovery of Anthraquinone Biosynthesis in Senna tora.</title>
        <authorList>
            <person name="Kang S.-H."/>
            <person name="Pandey R.P."/>
            <person name="Lee C.-M."/>
            <person name="Sim J.-S."/>
            <person name="Jeong J.-T."/>
            <person name="Choi B.-S."/>
            <person name="Jung M."/>
            <person name="Ginzburg D."/>
            <person name="Zhao K."/>
            <person name="Won S.Y."/>
            <person name="Oh T.-J."/>
            <person name="Yu Y."/>
            <person name="Kim N.-H."/>
            <person name="Lee O.R."/>
            <person name="Lee T.-H."/>
            <person name="Bashyal P."/>
            <person name="Kim T.-S."/>
            <person name="Lee W.-H."/>
            <person name="Kawkins C."/>
            <person name="Kim C.-K."/>
            <person name="Kim J.S."/>
            <person name="Ahn B.O."/>
            <person name="Rhee S.Y."/>
            <person name="Sohng J.K."/>
        </authorList>
    </citation>
    <scope>NUCLEOTIDE SEQUENCE</scope>
    <source>
        <tissue evidence="11">Leaf</tissue>
    </source>
</reference>
<dbReference type="PROSITE" id="PS00108">
    <property type="entry name" value="PROTEIN_KINASE_ST"/>
    <property type="match status" value="1"/>
</dbReference>
<protein>
    <recommendedName>
        <fullName evidence="1">non-specific serine/threonine protein kinase</fullName>
        <ecNumber evidence="1">2.7.11.1</ecNumber>
    </recommendedName>
</protein>
<dbReference type="Gene3D" id="3.30.200.20">
    <property type="entry name" value="Phosphorylase Kinase, domain 1"/>
    <property type="match status" value="1"/>
</dbReference>
<keyword evidence="5 11" id="KW-0418">Kinase</keyword>
<evidence type="ECO:0000256" key="2">
    <source>
        <dbReference type="ARBA" id="ARBA00022527"/>
    </source>
</evidence>
<dbReference type="InterPro" id="IPR011009">
    <property type="entry name" value="Kinase-like_dom_sf"/>
</dbReference>
<keyword evidence="12" id="KW-1185">Reference proteome</keyword>
<dbReference type="Gene3D" id="1.10.510.10">
    <property type="entry name" value="Transferase(Phosphotransferase) domain 1"/>
    <property type="match status" value="1"/>
</dbReference>
<evidence type="ECO:0000256" key="6">
    <source>
        <dbReference type="ARBA" id="ARBA00022840"/>
    </source>
</evidence>
<evidence type="ECO:0000256" key="3">
    <source>
        <dbReference type="ARBA" id="ARBA00022679"/>
    </source>
</evidence>
<sequence>MSMSFVPPVGFHKCWSLVWRISKPILRPISLMIRDPLQGFDHLMHSSFDAAITGLAGSSATPSSRISSSISSMMSRFRFSHEEEALRSFDTECIAICNLRHRNLVKIISSCSNVDFKSLIMEFMPNGSLERWLYSHNYCLDILQRLDIMIDIASTLEYLHYGSSTPVVHCDVKPSNVLLDEDMVAHLSDFGVSKLLGEEKLQIYTKTVATVRYMAPEYGSEGVVSMKGDVYSYGIMLMEVFTRKKPIDDIVEGLSLKDWFLEEDPKQERAEEEDPIPVVTRKVTYGERRKEEEREREREVKPSQKNRTWKPLMIMKVGAAMVVVEELNMRW</sequence>
<dbReference type="EMBL" id="JAAIUW010000002">
    <property type="protein sequence ID" value="KAF7841469.1"/>
    <property type="molecule type" value="Genomic_DNA"/>
</dbReference>
<dbReference type="Pfam" id="PF07714">
    <property type="entry name" value="PK_Tyr_Ser-Thr"/>
    <property type="match status" value="1"/>
</dbReference>
<dbReference type="FunFam" id="1.10.510.10:FF:001023">
    <property type="entry name" value="Os07g0541700 protein"/>
    <property type="match status" value="1"/>
</dbReference>
<comment type="catalytic activity">
    <reaction evidence="8">
        <text>L-seryl-[protein] + ATP = O-phospho-L-seryl-[protein] + ADP + H(+)</text>
        <dbReference type="Rhea" id="RHEA:17989"/>
        <dbReference type="Rhea" id="RHEA-COMP:9863"/>
        <dbReference type="Rhea" id="RHEA-COMP:11604"/>
        <dbReference type="ChEBI" id="CHEBI:15378"/>
        <dbReference type="ChEBI" id="CHEBI:29999"/>
        <dbReference type="ChEBI" id="CHEBI:30616"/>
        <dbReference type="ChEBI" id="CHEBI:83421"/>
        <dbReference type="ChEBI" id="CHEBI:456216"/>
        <dbReference type="EC" id="2.7.11.1"/>
    </reaction>
</comment>
<keyword evidence="4" id="KW-0547">Nucleotide-binding</keyword>
<evidence type="ECO:0000256" key="5">
    <source>
        <dbReference type="ARBA" id="ARBA00022777"/>
    </source>
</evidence>
<evidence type="ECO:0000256" key="1">
    <source>
        <dbReference type="ARBA" id="ARBA00012513"/>
    </source>
</evidence>